<comment type="caution">
    <text evidence="1">The sequence shown here is derived from an EMBL/GenBank/DDBJ whole genome shotgun (WGS) entry which is preliminary data.</text>
</comment>
<organism evidence="1 2">
    <name type="scientific">Marinibactrum halimedae</name>
    <dbReference type="NCBI Taxonomy" id="1444977"/>
    <lineage>
        <taxon>Bacteria</taxon>
        <taxon>Pseudomonadati</taxon>
        <taxon>Pseudomonadota</taxon>
        <taxon>Gammaproteobacteria</taxon>
        <taxon>Cellvibrionales</taxon>
        <taxon>Cellvibrionaceae</taxon>
        <taxon>Marinibactrum</taxon>
    </lineage>
</organism>
<protein>
    <submittedName>
        <fullName evidence="1">Uncharacterized protein</fullName>
    </submittedName>
</protein>
<sequence>MDFSGNDQKAQLIALHYANQFNEVEVIEIIKNNRSVDSKKTAIKLAKFYWDMLDASIDDYEKKKEVLGEIGLQYWMERLLNIISGYLSNSGYEEEWEKVSDEA</sequence>
<accession>A0AA37T2X6</accession>
<dbReference type="RefSeq" id="WP_232593208.1">
    <property type="nucleotide sequence ID" value="NZ_BSPD01000037.1"/>
</dbReference>
<dbReference type="EMBL" id="BSPD01000037">
    <property type="protein sequence ID" value="GLS26024.1"/>
    <property type="molecule type" value="Genomic_DNA"/>
</dbReference>
<gene>
    <name evidence="1" type="ORF">GCM10007877_17390</name>
</gene>
<keyword evidence="2" id="KW-1185">Reference proteome</keyword>
<dbReference type="AlphaFoldDB" id="A0AA37T2X6"/>
<name>A0AA37T2X6_9GAMM</name>
<reference evidence="1 2" key="1">
    <citation type="journal article" date="2014" name="Int. J. Syst. Evol. Microbiol.">
        <title>Complete genome sequence of Corynebacterium casei LMG S-19264T (=DSM 44701T), isolated from a smear-ripened cheese.</title>
        <authorList>
            <consortium name="US DOE Joint Genome Institute (JGI-PGF)"/>
            <person name="Walter F."/>
            <person name="Albersmeier A."/>
            <person name="Kalinowski J."/>
            <person name="Ruckert C."/>
        </authorList>
    </citation>
    <scope>NUCLEOTIDE SEQUENCE [LARGE SCALE GENOMIC DNA]</scope>
    <source>
        <strain evidence="1 2">NBRC 110095</strain>
    </source>
</reference>
<evidence type="ECO:0000313" key="2">
    <source>
        <dbReference type="Proteomes" id="UP001156870"/>
    </source>
</evidence>
<proteinExistence type="predicted"/>
<dbReference type="Proteomes" id="UP001156870">
    <property type="component" value="Unassembled WGS sequence"/>
</dbReference>
<evidence type="ECO:0000313" key="1">
    <source>
        <dbReference type="EMBL" id="GLS26024.1"/>
    </source>
</evidence>